<protein>
    <submittedName>
        <fullName evidence="1">Uncharacterized protein</fullName>
    </submittedName>
</protein>
<sequence length="134" mass="15474">MASLPRNILENTKQETTEIAKMCHILRATIDMASCLALFPNMFRRLDALFNVERLQVDQNCVVRRFIYASVLTVRRTPTGMVWAFQRSDAMREDSSSSEELEKLSGSEHDRWPVQFVKCAHPQLKWIPTQLTCA</sequence>
<dbReference type="AlphaFoldDB" id="A0ABD0YVH5"/>
<evidence type="ECO:0000313" key="2">
    <source>
        <dbReference type="Proteomes" id="UP001558652"/>
    </source>
</evidence>
<organism evidence="1 2">
    <name type="scientific">Ranatra chinensis</name>
    <dbReference type="NCBI Taxonomy" id="642074"/>
    <lineage>
        <taxon>Eukaryota</taxon>
        <taxon>Metazoa</taxon>
        <taxon>Ecdysozoa</taxon>
        <taxon>Arthropoda</taxon>
        <taxon>Hexapoda</taxon>
        <taxon>Insecta</taxon>
        <taxon>Pterygota</taxon>
        <taxon>Neoptera</taxon>
        <taxon>Paraneoptera</taxon>
        <taxon>Hemiptera</taxon>
        <taxon>Heteroptera</taxon>
        <taxon>Panheteroptera</taxon>
        <taxon>Nepomorpha</taxon>
        <taxon>Nepidae</taxon>
        <taxon>Ranatrinae</taxon>
        <taxon>Ranatra</taxon>
    </lineage>
</organism>
<comment type="caution">
    <text evidence="1">The sequence shown here is derived from an EMBL/GenBank/DDBJ whole genome shotgun (WGS) entry which is preliminary data.</text>
</comment>
<proteinExistence type="predicted"/>
<evidence type="ECO:0000313" key="1">
    <source>
        <dbReference type="EMBL" id="KAL1139953.1"/>
    </source>
</evidence>
<accession>A0ABD0YVH5</accession>
<reference evidence="1 2" key="1">
    <citation type="submission" date="2024-07" db="EMBL/GenBank/DDBJ databases">
        <title>Chromosome-level genome assembly of the water stick insect Ranatra chinensis (Heteroptera: Nepidae).</title>
        <authorList>
            <person name="Liu X."/>
        </authorList>
    </citation>
    <scope>NUCLEOTIDE SEQUENCE [LARGE SCALE GENOMIC DNA]</scope>
    <source>
        <strain evidence="1">Cailab_2021Rc</strain>
        <tissue evidence="1">Muscle</tissue>
    </source>
</reference>
<gene>
    <name evidence="1" type="ORF">AAG570_006930</name>
</gene>
<dbReference type="Proteomes" id="UP001558652">
    <property type="component" value="Unassembled WGS sequence"/>
</dbReference>
<name>A0ABD0YVH5_9HEMI</name>
<keyword evidence="2" id="KW-1185">Reference proteome</keyword>
<dbReference type="EMBL" id="JBFDAA010000002">
    <property type="protein sequence ID" value="KAL1139953.1"/>
    <property type="molecule type" value="Genomic_DNA"/>
</dbReference>